<sequence>MIVFFQLTFITLSYTTPPLFLPSAWPRYYREPPFPSGAAACLLRPNIAPESSPPESCGGREETGGGKSRLDPGGGNGSGVAVTPNGWGGWWTPRGGDKEIEGSTVWGTAEPVRKPRSPTNTSTSMPSGGLSRVCYLVGASVRALGGGSLARERAVGSVPSSVSGPTWGCVSGPNSGRVCPGDCLRGGVEKTDSPCLGAVKCGKVRKGLPPAEADGAATAALSQLRFPSVEGLPQPAAAVSLDPAGAFPTIGIKGGGTITAAEAATRRLGGGVLRLLVRHGRESGLKVVSGPVLTGVWVGAGQRCDSILLDTLLLLLLLPTRRGIRPTPSVVLAILPLPLHSAMEARPKHLSCCVFRNPTGPRICGNGKGLRGAVASSMISTEQSSDKASTVEGFGGLLLSELGSGRE</sequence>
<accession>A0A0G4FCS0</accession>
<feature type="compositionally biased region" description="Basic and acidic residues" evidence="1">
    <location>
        <begin position="58"/>
        <end position="70"/>
    </location>
</feature>
<dbReference type="VEuPathDB" id="CryptoDB:Cvel_16212"/>
<dbReference type="AlphaFoldDB" id="A0A0G4FCS0"/>
<feature type="signal peptide" evidence="2">
    <location>
        <begin position="1"/>
        <end position="15"/>
    </location>
</feature>
<feature type="chain" id="PRO_5012791313" evidence="2">
    <location>
        <begin position="16"/>
        <end position="407"/>
    </location>
</feature>
<reference evidence="3" key="1">
    <citation type="submission" date="2014-11" db="EMBL/GenBank/DDBJ databases">
        <authorList>
            <person name="Otto D Thomas"/>
            <person name="Naeem Raeece"/>
        </authorList>
    </citation>
    <scope>NUCLEOTIDE SEQUENCE</scope>
</reference>
<feature type="region of interest" description="Disordered" evidence="1">
    <location>
        <begin position="49"/>
        <end position="90"/>
    </location>
</feature>
<evidence type="ECO:0000256" key="1">
    <source>
        <dbReference type="SAM" id="MobiDB-lite"/>
    </source>
</evidence>
<proteinExistence type="predicted"/>
<name>A0A0G4FCS0_9ALVE</name>
<gene>
    <name evidence="3" type="ORF">Cvel_16212</name>
</gene>
<evidence type="ECO:0000256" key="2">
    <source>
        <dbReference type="SAM" id="SignalP"/>
    </source>
</evidence>
<dbReference type="EMBL" id="CDMZ01000264">
    <property type="protein sequence ID" value="CEM10485.1"/>
    <property type="molecule type" value="Genomic_DNA"/>
</dbReference>
<keyword evidence="2" id="KW-0732">Signal</keyword>
<organism evidence="3">
    <name type="scientific">Chromera velia CCMP2878</name>
    <dbReference type="NCBI Taxonomy" id="1169474"/>
    <lineage>
        <taxon>Eukaryota</taxon>
        <taxon>Sar</taxon>
        <taxon>Alveolata</taxon>
        <taxon>Colpodellida</taxon>
        <taxon>Chromeraceae</taxon>
        <taxon>Chromera</taxon>
    </lineage>
</organism>
<evidence type="ECO:0000313" key="3">
    <source>
        <dbReference type="EMBL" id="CEM10485.1"/>
    </source>
</evidence>
<protein>
    <submittedName>
        <fullName evidence="3">Uncharacterized protein</fullName>
    </submittedName>
</protein>